<dbReference type="PANTHER" id="PTHR39607:SF1">
    <property type="entry name" value="B-ZIP TRANSCRIPTION FACTOR (EUROFUNG)"/>
    <property type="match status" value="1"/>
</dbReference>
<dbReference type="InterPro" id="IPR046347">
    <property type="entry name" value="bZIP_sf"/>
</dbReference>
<keyword evidence="4" id="KW-1185">Reference proteome</keyword>
<dbReference type="OrthoDB" id="194358at2759"/>
<dbReference type="Gene3D" id="1.20.5.170">
    <property type="match status" value="1"/>
</dbReference>
<feature type="region of interest" description="Disordered" evidence="1">
    <location>
        <begin position="69"/>
        <end position="116"/>
    </location>
</feature>
<dbReference type="PROSITE" id="PS00036">
    <property type="entry name" value="BZIP_BASIC"/>
    <property type="match status" value="1"/>
</dbReference>
<dbReference type="CDD" id="cd14688">
    <property type="entry name" value="bZIP_YAP"/>
    <property type="match status" value="1"/>
</dbReference>
<evidence type="ECO:0000313" key="3">
    <source>
        <dbReference type="EMBL" id="PFH56185.1"/>
    </source>
</evidence>
<feature type="domain" description="BZIP" evidence="2">
    <location>
        <begin position="179"/>
        <end position="194"/>
    </location>
</feature>
<dbReference type="GO" id="GO:0003700">
    <property type="term" value="F:DNA-binding transcription factor activity"/>
    <property type="evidence" value="ECO:0007669"/>
    <property type="project" value="InterPro"/>
</dbReference>
<proteinExistence type="predicted"/>
<dbReference type="InterPro" id="IPR052635">
    <property type="entry name" value="Sec_Metab_Biosynth_Reg"/>
</dbReference>
<dbReference type="EMBL" id="LAZP02000638">
    <property type="protein sequence ID" value="PFH56185.1"/>
    <property type="molecule type" value="Genomic_DNA"/>
</dbReference>
<reference evidence="3 4" key="2">
    <citation type="journal article" date="2017" name="Sci. Rep.">
        <title>Ant-infecting Ophiocordyceps genomes reveal a high diversity of potential behavioral manipulation genes and a possible major role for enterotoxins.</title>
        <authorList>
            <person name="de Bekker C."/>
            <person name="Ohm R.A."/>
            <person name="Evans H.C."/>
            <person name="Brachmann A."/>
            <person name="Hughes D.P."/>
        </authorList>
    </citation>
    <scope>NUCLEOTIDE SEQUENCE [LARGE SCALE GENOMIC DNA]</scope>
    <source>
        <strain evidence="3 4">SC16a</strain>
    </source>
</reference>
<feature type="compositionally biased region" description="Polar residues" evidence="1">
    <location>
        <begin position="69"/>
        <end position="79"/>
    </location>
</feature>
<reference evidence="3 4" key="1">
    <citation type="journal article" date="2015" name="BMC Genomics">
        <title>Gene expression during zombie ant biting behavior reflects the complexity underlying fungal parasitic behavioral manipulation.</title>
        <authorList>
            <person name="de Bekker C."/>
            <person name="Ohm R.A."/>
            <person name="Loreto R.G."/>
            <person name="Sebastian A."/>
            <person name="Albert I."/>
            <person name="Merrow M."/>
            <person name="Brachmann A."/>
            <person name="Hughes D.P."/>
        </authorList>
    </citation>
    <scope>NUCLEOTIDE SEQUENCE [LARGE SCALE GENOMIC DNA]</scope>
    <source>
        <strain evidence="3 4">SC16a</strain>
    </source>
</reference>
<organism evidence="3 4">
    <name type="scientific">Ophiocordyceps unilateralis</name>
    <name type="common">Zombie-ant fungus</name>
    <name type="synonym">Torrubia unilateralis</name>
    <dbReference type="NCBI Taxonomy" id="268505"/>
    <lineage>
        <taxon>Eukaryota</taxon>
        <taxon>Fungi</taxon>
        <taxon>Dikarya</taxon>
        <taxon>Ascomycota</taxon>
        <taxon>Pezizomycotina</taxon>
        <taxon>Sordariomycetes</taxon>
        <taxon>Hypocreomycetidae</taxon>
        <taxon>Hypocreales</taxon>
        <taxon>Ophiocordycipitaceae</taxon>
        <taxon>Ophiocordyceps</taxon>
    </lineage>
</organism>
<feature type="region of interest" description="Disordered" evidence="1">
    <location>
        <begin position="377"/>
        <end position="424"/>
    </location>
</feature>
<dbReference type="STRING" id="268505.A0A2A9P3X5"/>
<comment type="caution">
    <text evidence="3">The sequence shown here is derived from an EMBL/GenBank/DDBJ whole genome shotgun (WGS) entry which is preliminary data.</text>
</comment>
<feature type="compositionally biased region" description="Polar residues" evidence="1">
    <location>
        <begin position="98"/>
        <end position="111"/>
    </location>
</feature>
<protein>
    <recommendedName>
        <fullName evidence="2">BZIP domain-containing protein</fullName>
    </recommendedName>
</protein>
<name>A0A2A9P3X5_OPHUN</name>
<dbReference type="PANTHER" id="PTHR39607">
    <property type="entry name" value="XANTHOCILLIN BIOSYNTHESIS CLUSTER TRANSCRIPTION FACTOR XANC-RELATED"/>
    <property type="match status" value="1"/>
</dbReference>
<feature type="region of interest" description="Disordered" evidence="1">
    <location>
        <begin position="201"/>
        <end position="282"/>
    </location>
</feature>
<evidence type="ECO:0000313" key="4">
    <source>
        <dbReference type="Proteomes" id="UP000037136"/>
    </source>
</evidence>
<evidence type="ECO:0000259" key="2">
    <source>
        <dbReference type="PROSITE" id="PS00036"/>
    </source>
</evidence>
<dbReference type="InterPro" id="IPR004827">
    <property type="entry name" value="bZIP"/>
</dbReference>
<dbReference type="AlphaFoldDB" id="A0A2A9P3X5"/>
<gene>
    <name evidence="3" type="ORF">XA68_16918</name>
</gene>
<evidence type="ECO:0000256" key="1">
    <source>
        <dbReference type="SAM" id="MobiDB-lite"/>
    </source>
</evidence>
<feature type="compositionally biased region" description="Low complexity" evidence="1">
    <location>
        <begin position="227"/>
        <end position="255"/>
    </location>
</feature>
<dbReference type="Proteomes" id="UP000037136">
    <property type="component" value="Unassembled WGS sequence"/>
</dbReference>
<feature type="compositionally biased region" description="Low complexity" evidence="1">
    <location>
        <begin position="87"/>
        <end position="97"/>
    </location>
</feature>
<accession>A0A2A9P3X5</accession>
<sequence length="424" mass="46097">MGTTASTSTSVGTLYVPALPALEGGVCMCVCVCVRVCERVSPPRFPLLAGWPSFGTGDIIRQHQTVYTDTDNSPINNTRTHSESHSHSSPLPSSSRSQTHIYTSGTHSPPSSRKHRFDSLALPEGFLHTMSMFAMPQHYGYGSPPAPTRHYATHGTSSAFSSSAHPDEDWTKISDLAERRRIQNRIAQRNYRKKLKRRLEDLERRAGSSDEAEPEKKRTPSPSKGGSSSSSNNNNSNSNSNSKRQTSSGTTTTATKAKKPQPPKALAQGQFTPPMDHADDIVFGTPVYDDRERSHTPPMFPYTPYPALDEQLLDPYGSAPPYPAMAADPYPGYLTATLPPMAQFGDGIKRESFPGDDGGLTPYLGYGFVSGVDINSMQSSYDPSNPHTPPLSHSFDRSASCSETGYEYPTTPLSMPGSPGMLQQ</sequence>
<dbReference type="SUPFAM" id="SSF57959">
    <property type="entry name" value="Leucine zipper domain"/>
    <property type="match status" value="1"/>
</dbReference>
<feature type="compositionally biased region" description="Basic and acidic residues" evidence="1">
    <location>
        <begin position="201"/>
        <end position="218"/>
    </location>
</feature>